<evidence type="ECO:0000256" key="1">
    <source>
        <dbReference type="SAM" id="Phobius"/>
    </source>
</evidence>
<dbReference type="InterPro" id="IPR018677">
    <property type="entry name" value="DUF2157"/>
</dbReference>
<proteinExistence type="predicted"/>
<sequence>MTEPALEHAVRRIGIVPDAAAWRHFIDKMLLLLGTTLLLVGIIFFFAYNWADMNHFVKFGLLEVGIVSLALFVSWWGLDRLSGQAALLAAAVLLGALLAVYGQKYQTGADAFSLFLSWAILIIPWVLLGAFAPLWLLLLVLLNLSLVLYWVQVIQSDHYTALFLLLFLFNGVAMFVWEFAYKQSFEVQVFLSKKLEPRNVLKGYWLGVVIFCVALTFIMVPSLHAIVDFGQNWQSHPLQPIALILYIGSIVLVLWYYRYQRHDLLLLAISLLGVIIVLTTLLAKLLLNDEFTWLLLALAVVGQVSLATKWLLHIAKNMERGGLKMTEPLRTVIDDLVKQNLLQPEVRDKIAETLVSSSDKPSTPWFINALVGFSVWMAVILFIAFIAAINLLDSPSSAIFVGIILVVCTVFLHHFKKEALFFNHLALVLNLTGQILFIGGIGAETREVAIGALAAWFLEIVLITVYRDNILRFLGVFIATVAALVLLYDYQLYQGIHLLIVLMAAGAVWYWAAESSHLTNKIMVSLYKPLGYGFVIALQMVLLLSILQEAKFIPHFTWWYSTLGLTVVLLLLEFHLLCANNIPISSPGSIAILAGSLLVAILLYQSPGIIAAVIVLLLGFHRGNRVLMGLAVIFLVVFFVAFYYHLNITLLMKSITLMSAGLVLLILRFVFKYAFPLLKEGQPLLKGGQP</sequence>
<feature type="transmembrane region" description="Helical" evidence="1">
    <location>
        <begin position="159"/>
        <end position="180"/>
    </location>
</feature>
<feature type="transmembrane region" description="Helical" evidence="1">
    <location>
        <begin position="201"/>
        <end position="226"/>
    </location>
</feature>
<keyword evidence="5" id="KW-1185">Reference proteome</keyword>
<dbReference type="InterPro" id="IPR025513">
    <property type="entry name" value="DUF4401"/>
</dbReference>
<protein>
    <submittedName>
        <fullName evidence="4">DUF4401 domain-containing protein</fullName>
    </submittedName>
</protein>
<organism evidence="4 5">
    <name type="scientific">Candidatus Marithioploca araucensis</name>
    <dbReference type="NCBI Taxonomy" id="70273"/>
    <lineage>
        <taxon>Bacteria</taxon>
        <taxon>Pseudomonadati</taxon>
        <taxon>Pseudomonadota</taxon>
        <taxon>Gammaproteobacteria</taxon>
        <taxon>Thiotrichales</taxon>
        <taxon>Thiotrichaceae</taxon>
        <taxon>Candidatus Marithioploca</taxon>
    </lineage>
</organism>
<comment type="caution">
    <text evidence="4">The sequence shown here is derived from an EMBL/GenBank/DDBJ whole genome shotgun (WGS) entry which is preliminary data.</text>
</comment>
<name>A0ABT7VS71_9GAMM</name>
<feature type="transmembrane region" description="Helical" evidence="1">
    <location>
        <begin position="56"/>
        <end position="78"/>
    </location>
</feature>
<feature type="transmembrane region" description="Helical" evidence="1">
    <location>
        <begin position="108"/>
        <end position="127"/>
    </location>
</feature>
<feature type="transmembrane region" description="Helical" evidence="1">
    <location>
        <begin position="626"/>
        <end position="644"/>
    </location>
</feature>
<evidence type="ECO:0000259" key="2">
    <source>
        <dbReference type="Pfam" id="PF09925"/>
    </source>
</evidence>
<gene>
    <name evidence="4" type="ORF">QUF54_04130</name>
</gene>
<feature type="transmembrane region" description="Helical" evidence="1">
    <location>
        <begin position="558"/>
        <end position="578"/>
    </location>
</feature>
<feature type="domain" description="DUF2157" evidence="2">
    <location>
        <begin position="27"/>
        <end position="135"/>
    </location>
</feature>
<feature type="transmembrane region" description="Helical" evidence="1">
    <location>
        <begin position="656"/>
        <end position="675"/>
    </location>
</feature>
<dbReference type="EMBL" id="JAUCGM010000184">
    <property type="protein sequence ID" value="MDM8562522.1"/>
    <property type="molecule type" value="Genomic_DNA"/>
</dbReference>
<accession>A0ABT7VS71</accession>
<feature type="transmembrane region" description="Helical" evidence="1">
    <location>
        <begin position="30"/>
        <end position="50"/>
    </location>
</feature>
<keyword evidence="1" id="KW-0472">Membrane</keyword>
<feature type="transmembrane region" description="Helical" evidence="1">
    <location>
        <begin position="85"/>
        <end position="102"/>
    </location>
</feature>
<feature type="transmembrane region" description="Helical" evidence="1">
    <location>
        <begin position="420"/>
        <end position="442"/>
    </location>
</feature>
<feature type="transmembrane region" description="Helical" evidence="1">
    <location>
        <begin position="365"/>
        <end position="389"/>
    </location>
</feature>
<feature type="transmembrane region" description="Helical" evidence="1">
    <location>
        <begin position="293"/>
        <end position="312"/>
    </location>
</feature>
<feature type="transmembrane region" description="Helical" evidence="1">
    <location>
        <begin position="448"/>
        <end position="466"/>
    </location>
</feature>
<evidence type="ECO:0000259" key="3">
    <source>
        <dbReference type="Pfam" id="PF14351"/>
    </source>
</evidence>
<feature type="transmembrane region" description="Helical" evidence="1">
    <location>
        <begin position="590"/>
        <end position="620"/>
    </location>
</feature>
<feature type="transmembrane region" description="Helical" evidence="1">
    <location>
        <begin position="238"/>
        <end position="257"/>
    </location>
</feature>
<feature type="transmembrane region" description="Helical" evidence="1">
    <location>
        <begin position="395"/>
        <end position="413"/>
    </location>
</feature>
<feature type="domain" description="DUF4401" evidence="3">
    <location>
        <begin position="364"/>
        <end position="673"/>
    </location>
</feature>
<evidence type="ECO:0000313" key="4">
    <source>
        <dbReference type="EMBL" id="MDM8562522.1"/>
    </source>
</evidence>
<dbReference type="Proteomes" id="UP001171945">
    <property type="component" value="Unassembled WGS sequence"/>
</dbReference>
<reference evidence="4" key="1">
    <citation type="submission" date="2023-06" db="EMBL/GenBank/DDBJ databases">
        <title>Uncultivated large filamentous bacteria from sulfidic sediments reveal new species and different genomic features in energy metabolism and defense.</title>
        <authorList>
            <person name="Fonseca A."/>
        </authorList>
    </citation>
    <scope>NUCLEOTIDE SEQUENCE</scope>
    <source>
        <strain evidence="4">HSG4</strain>
    </source>
</reference>
<feature type="transmembrane region" description="Helical" evidence="1">
    <location>
        <begin position="525"/>
        <end position="546"/>
    </location>
</feature>
<keyword evidence="1" id="KW-0812">Transmembrane</keyword>
<evidence type="ECO:0000313" key="5">
    <source>
        <dbReference type="Proteomes" id="UP001171945"/>
    </source>
</evidence>
<feature type="transmembrane region" description="Helical" evidence="1">
    <location>
        <begin position="264"/>
        <end position="287"/>
    </location>
</feature>
<keyword evidence="1" id="KW-1133">Transmembrane helix</keyword>
<feature type="transmembrane region" description="Helical" evidence="1">
    <location>
        <begin position="473"/>
        <end position="490"/>
    </location>
</feature>
<feature type="transmembrane region" description="Helical" evidence="1">
    <location>
        <begin position="496"/>
        <end position="513"/>
    </location>
</feature>
<dbReference type="Pfam" id="PF14351">
    <property type="entry name" value="DUF4401"/>
    <property type="match status" value="1"/>
</dbReference>
<dbReference type="Pfam" id="PF09925">
    <property type="entry name" value="DUF2157"/>
    <property type="match status" value="1"/>
</dbReference>